<dbReference type="EMBL" id="JBELPZ010000001">
    <property type="protein sequence ID" value="MFL9843035.1"/>
    <property type="molecule type" value="Genomic_DNA"/>
</dbReference>
<protein>
    <recommendedName>
        <fullName evidence="3">Aspartate/homoserine dehydrogenase NAD-binding domain-containing protein</fullName>
    </recommendedName>
</protein>
<keyword evidence="2" id="KW-1185">Reference proteome</keyword>
<organism evidence="1 2">
    <name type="scientific">Flavobacterium rhizosphaerae</name>
    <dbReference type="NCBI Taxonomy" id="3163298"/>
    <lineage>
        <taxon>Bacteria</taxon>
        <taxon>Pseudomonadati</taxon>
        <taxon>Bacteroidota</taxon>
        <taxon>Flavobacteriia</taxon>
        <taxon>Flavobacteriales</taxon>
        <taxon>Flavobacteriaceae</taxon>
        <taxon>Flavobacterium</taxon>
    </lineage>
</organism>
<accession>A0ABW8YUY8</accession>
<dbReference type="Proteomes" id="UP001629156">
    <property type="component" value="Unassembled WGS sequence"/>
</dbReference>
<name>A0ABW8YUY8_9FLAO</name>
<sequence length="174" mass="19029">MAIEINIVLFGIGNAGSALINKVIKSREDITVPVPDIRFPVITNSRVAFFEKDADGYAWEANFIRFAVPFKMDDVVEYVIEHDLQNLIAVDATPSAELTAEYPDLVRTGFSIVSLNESLQYLPENFEKGIKFLTESRGLGYKFIKGVPGDAAAAGNALYNAVLEVVGKVKEGVV</sequence>
<evidence type="ECO:0000313" key="2">
    <source>
        <dbReference type="Proteomes" id="UP001629156"/>
    </source>
</evidence>
<dbReference type="InterPro" id="IPR036291">
    <property type="entry name" value="NAD(P)-bd_dom_sf"/>
</dbReference>
<proteinExistence type="predicted"/>
<evidence type="ECO:0008006" key="3">
    <source>
        <dbReference type="Google" id="ProtNLM"/>
    </source>
</evidence>
<dbReference type="RefSeq" id="WP_408083268.1">
    <property type="nucleotide sequence ID" value="NZ_JBELPZ010000001.1"/>
</dbReference>
<gene>
    <name evidence="1" type="ORF">ABS766_01260</name>
</gene>
<evidence type="ECO:0000313" key="1">
    <source>
        <dbReference type="EMBL" id="MFL9843035.1"/>
    </source>
</evidence>
<dbReference type="SUPFAM" id="SSF51735">
    <property type="entry name" value="NAD(P)-binding Rossmann-fold domains"/>
    <property type="match status" value="1"/>
</dbReference>
<comment type="caution">
    <text evidence="1">The sequence shown here is derived from an EMBL/GenBank/DDBJ whole genome shotgun (WGS) entry which is preliminary data.</text>
</comment>
<dbReference type="Gene3D" id="3.40.50.720">
    <property type="entry name" value="NAD(P)-binding Rossmann-like Domain"/>
    <property type="match status" value="1"/>
</dbReference>
<reference evidence="1 2" key="1">
    <citation type="submission" date="2024-06" db="EMBL/GenBank/DDBJ databases">
        <authorList>
            <person name="Kaempfer P."/>
            <person name="Viver T."/>
        </authorList>
    </citation>
    <scope>NUCLEOTIDE SEQUENCE [LARGE SCALE GENOMIC DNA]</scope>
    <source>
        <strain evidence="1 2">ST-119</strain>
    </source>
</reference>